<evidence type="ECO:0000313" key="2">
    <source>
        <dbReference type="Proteomes" id="UP000235965"/>
    </source>
</evidence>
<protein>
    <recommendedName>
        <fullName evidence="3">Peptidase A2 domain-containing protein</fullName>
    </recommendedName>
</protein>
<keyword evidence="2" id="KW-1185">Reference proteome</keyword>
<dbReference type="PROSITE" id="PS00141">
    <property type="entry name" value="ASP_PROTEASE"/>
    <property type="match status" value="1"/>
</dbReference>
<gene>
    <name evidence="1" type="ORF">B7P43_G18012</name>
</gene>
<proteinExistence type="predicted"/>
<evidence type="ECO:0008006" key="3">
    <source>
        <dbReference type="Google" id="ProtNLM"/>
    </source>
</evidence>
<dbReference type="InParanoid" id="A0A2J7RQL0"/>
<dbReference type="SUPFAM" id="SSF50630">
    <property type="entry name" value="Acid proteases"/>
    <property type="match status" value="1"/>
</dbReference>
<dbReference type="InterPro" id="IPR021109">
    <property type="entry name" value="Peptidase_aspartic_dom_sf"/>
</dbReference>
<dbReference type="InterPro" id="IPR001969">
    <property type="entry name" value="Aspartic_peptidase_AS"/>
</dbReference>
<dbReference type="AlphaFoldDB" id="A0A2J7RQL0"/>
<organism evidence="1 2">
    <name type="scientific">Cryptotermes secundus</name>
    <dbReference type="NCBI Taxonomy" id="105785"/>
    <lineage>
        <taxon>Eukaryota</taxon>
        <taxon>Metazoa</taxon>
        <taxon>Ecdysozoa</taxon>
        <taxon>Arthropoda</taxon>
        <taxon>Hexapoda</taxon>
        <taxon>Insecta</taxon>
        <taxon>Pterygota</taxon>
        <taxon>Neoptera</taxon>
        <taxon>Polyneoptera</taxon>
        <taxon>Dictyoptera</taxon>
        <taxon>Blattodea</taxon>
        <taxon>Blattoidea</taxon>
        <taxon>Termitoidae</taxon>
        <taxon>Kalotermitidae</taxon>
        <taxon>Cryptotermitinae</taxon>
        <taxon>Cryptotermes</taxon>
    </lineage>
</organism>
<dbReference type="EMBL" id="NEVH01000676">
    <property type="protein sequence ID" value="PNF43129.1"/>
    <property type="molecule type" value="Genomic_DNA"/>
</dbReference>
<sequence>MQLPRQSVLGVSVQGTWQKIVGRGLLRVVHVARLDMRPGIVEQEAHRETGSRVSYATEDDPPDRLQEIIRNKVSKGRQGDASDLHGSNGTIMNNSRKSIGFVYVHESPTGIIGNDSGEGSRGIKNYHENLVGIVGNDSEEVIGDDVLGHYDIYVVSKELKGQLGVALLDSGSQVSLVKESSLAKFIEEKNGNFQIFGVTGKELEIKGKVNINLENTLEPLKQECYVVDNLPRDLDMILGQDWLENAGYGFQKKTPVFIPPYCEKIVKCKTLEKGVHFTEHQTLQPGLICAASLVNCESYEFPCLVVNLTDEPACMSTEPN</sequence>
<name>A0A2J7RQL0_9NEOP</name>
<dbReference type="Proteomes" id="UP000235965">
    <property type="component" value="Unassembled WGS sequence"/>
</dbReference>
<comment type="caution">
    <text evidence="1">The sequence shown here is derived from an EMBL/GenBank/DDBJ whole genome shotgun (WGS) entry which is preliminary data.</text>
</comment>
<dbReference type="CDD" id="cd00303">
    <property type="entry name" value="retropepsin_like"/>
    <property type="match status" value="1"/>
</dbReference>
<dbReference type="Gene3D" id="2.40.70.10">
    <property type="entry name" value="Acid Proteases"/>
    <property type="match status" value="1"/>
</dbReference>
<evidence type="ECO:0000313" key="1">
    <source>
        <dbReference type="EMBL" id="PNF43129.1"/>
    </source>
</evidence>
<accession>A0A2J7RQL0</accession>
<dbReference type="GO" id="GO:0006508">
    <property type="term" value="P:proteolysis"/>
    <property type="evidence" value="ECO:0007669"/>
    <property type="project" value="InterPro"/>
</dbReference>
<reference evidence="1 2" key="1">
    <citation type="submission" date="2017-12" db="EMBL/GenBank/DDBJ databases">
        <title>Hemimetabolous genomes reveal molecular basis of termite eusociality.</title>
        <authorList>
            <person name="Harrison M.C."/>
            <person name="Jongepier E."/>
            <person name="Robertson H.M."/>
            <person name="Arning N."/>
            <person name="Bitard-Feildel T."/>
            <person name="Chao H."/>
            <person name="Childers C.P."/>
            <person name="Dinh H."/>
            <person name="Doddapaneni H."/>
            <person name="Dugan S."/>
            <person name="Gowin J."/>
            <person name="Greiner C."/>
            <person name="Han Y."/>
            <person name="Hu H."/>
            <person name="Hughes D.S.T."/>
            <person name="Huylmans A.-K."/>
            <person name="Kemena C."/>
            <person name="Kremer L.P.M."/>
            <person name="Lee S.L."/>
            <person name="Lopez-Ezquerra A."/>
            <person name="Mallet L."/>
            <person name="Monroy-Kuhn J.M."/>
            <person name="Moser A."/>
            <person name="Murali S.C."/>
            <person name="Muzny D.M."/>
            <person name="Otani S."/>
            <person name="Piulachs M.-D."/>
            <person name="Poelchau M."/>
            <person name="Qu J."/>
            <person name="Schaub F."/>
            <person name="Wada-Katsumata A."/>
            <person name="Worley K.C."/>
            <person name="Xie Q."/>
            <person name="Ylla G."/>
            <person name="Poulsen M."/>
            <person name="Gibbs R.A."/>
            <person name="Schal C."/>
            <person name="Richards S."/>
            <person name="Belles X."/>
            <person name="Korb J."/>
            <person name="Bornberg-Bauer E."/>
        </authorList>
    </citation>
    <scope>NUCLEOTIDE SEQUENCE [LARGE SCALE GENOMIC DNA]</scope>
    <source>
        <tissue evidence="1">Whole body</tissue>
    </source>
</reference>
<dbReference type="GO" id="GO:0004190">
    <property type="term" value="F:aspartic-type endopeptidase activity"/>
    <property type="evidence" value="ECO:0007669"/>
    <property type="project" value="InterPro"/>
</dbReference>